<dbReference type="EMBL" id="JACHJQ010000002">
    <property type="protein sequence ID" value="MBB4905746.1"/>
    <property type="molecule type" value="Genomic_DNA"/>
</dbReference>
<accession>A0A7W7VD34</accession>
<sequence>MRVVLIAVLLVLTACGAQTQGPAPETTTSAVVDDDTGAAMGAVDTLLAACIPGVPGQSGCTWASLSGAVTELTGEIRAAAAHSDLTVALDGMDEAVAAFTPCAGWFDSDATTGDQLTCDAAWYDLTDAWTALKKAADWP</sequence>
<evidence type="ECO:0000313" key="2">
    <source>
        <dbReference type="EMBL" id="MBB4905746.1"/>
    </source>
</evidence>
<evidence type="ECO:0000313" key="3">
    <source>
        <dbReference type="Proteomes" id="UP000520767"/>
    </source>
</evidence>
<dbReference type="Proteomes" id="UP000520767">
    <property type="component" value="Unassembled WGS sequence"/>
</dbReference>
<gene>
    <name evidence="2" type="ORF">FHR82_001963</name>
</gene>
<reference evidence="2 3" key="1">
    <citation type="submission" date="2020-08" db="EMBL/GenBank/DDBJ databases">
        <title>Genomic Encyclopedia of Type Strains, Phase III (KMG-III): the genomes of soil and plant-associated and newly described type strains.</title>
        <authorList>
            <person name="Whitman W."/>
        </authorList>
    </citation>
    <scope>NUCLEOTIDE SEQUENCE [LARGE SCALE GENOMIC DNA]</scope>
    <source>
        <strain evidence="2 3">CECT 8960</strain>
    </source>
</reference>
<keyword evidence="1" id="KW-0732">Signal</keyword>
<feature type="signal peptide" evidence="1">
    <location>
        <begin position="1"/>
        <end position="19"/>
    </location>
</feature>
<keyword evidence="3" id="KW-1185">Reference proteome</keyword>
<proteinExistence type="predicted"/>
<organism evidence="2 3">
    <name type="scientific">Actinophytocola algeriensis</name>
    <dbReference type="NCBI Taxonomy" id="1768010"/>
    <lineage>
        <taxon>Bacteria</taxon>
        <taxon>Bacillati</taxon>
        <taxon>Actinomycetota</taxon>
        <taxon>Actinomycetes</taxon>
        <taxon>Pseudonocardiales</taxon>
        <taxon>Pseudonocardiaceae</taxon>
    </lineage>
</organism>
<protein>
    <submittedName>
        <fullName evidence="2">Uncharacterized protein</fullName>
    </submittedName>
</protein>
<dbReference type="RefSeq" id="WP_184809930.1">
    <property type="nucleotide sequence ID" value="NZ_JACHJQ010000002.1"/>
</dbReference>
<comment type="caution">
    <text evidence="2">The sequence shown here is derived from an EMBL/GenBank/DDBJ whole genome shotgun (WGS) entry which is preliminary data.</text>
</comment>
<name>A0A7W7VD34_9PSEU</name>
<feature type="chain" id="PRO_5030729375" evidence="1">
    <location>
        <begin position="20"/>
        <end position="139"/>
    </location>
</feature>
<dbReference type="PROSITE" id="PS51257">
    <property type="entry name" value="PROKAR_LIPOPROTEIN"/>
    <property type="match status" value="1"/>
</dbReference>
<dbReference type="AlphaFoldDB" id="A0A7W7VD34"/>
<evidence type="ECO:0000256" key="1">
    <source>
        <dbReference type="SAM" id="SignalP"/>
    </source>
</evidence>